<reference evidence="2 3" key="1">
    <citation type="journal article" date="2016" name="Front. Microbiol.">
        <title>Genome and transcriptome sequences reveal the specific parasitism of the nematophagous Purpureocillium lilacinum 36-1.</title>
        <authorList>
            <person name="Xie J."/>
            <person name="Li S."/>
            <person name="Mo C."/>
            <person name="Xiao X."/>
            <person name="Peng D."/>
            <person name="Wang G."/>
            <person name="Xiao Y."/>
        </authorList>
    </citation>
    <scope>NUCLEOTIDE SEQUENCE [LARGE SCALE GENOMIC DNA]</scope>
    <source>
        <strain evidence="2 3">36-1</strain>
    </source>
</reference>
<organism evidence="2 3">
    <name type="scientific">Purpureocillium lilacinum</name>
    <name type="common">Paecilomyces lilacinus</name>
    <dbReference type="NCBI Taxonomy" id="33203"/>
    <lineage>
        <taxon>Eukaryota</taxon>
        <taxon>Fungi</taxon>
        <taxon>Dikarya</taxon>
        <taxon>Ascomycota</taxon>
        <taxon>Pezizomycotina</taxon>
        <taxon>Sordariomycetes</taxon>
        <taxon>Hypocreomycetidae</taxon>
        <taxon>Hypocreales</taxon>
        <taxon>Ophiocordycipitaceae</taxon>
        <taxon>Purpureocillium</taxon>
    </lineage>
</organism>
<proteinExistence type="predicted"/>
<sequence length="229" mass="25016">MVHKTAIRASSTYGKELGLSAAPPSRLLSADAAHERPPGAAVLREDHVAGLRVRPTDRRPLPVARRTLVVSLNFFAHVGRLIPWSKCSRIFWGVGLAVLEQHSRAGKQKEEFRNSHVTAREPTSPKSCSASRPGARSTTLSLCRFLFPDAESASLWKHLDAQPQFDAVRALANVSVRVIRVPRVDEVAWTRGGTAQEPLAMAEAALLVVFESLAHVVSKEQNLKTHSLG</sequence>
<protein>
    <submittedName>
        <fullName evidence="2">Uncharacterized protein</fullName>
    </submittedName>
</protein>
<evidence type="ECO:0000313" key="2">
    <source>
        <dbReference type="EMBL" id="PWI73628.1"/>
    </source>
</evidence>
<dbReference type="AlphaFoldDB" id="A0A2U3EGK4"/>
<feature type="compositionally biased region" description="Polar residues" evidence="1">
    <location>
        <begin position="124"/>
        <end position="134"/>
    </location>
</feature>
<evidence type="ECO:0000256" key="1">
    <source>
        <dbReference type="SAM" id="MobiDB-lite"/>
    </source>
</evidence>
<name>A0A2U3EGK4_PURLI</name>
<gene>
    <name evidence="2" type="ORF">PCL_08904</name>
</gene>
<evidence type="ECO:0000313" key="3">
    <source>
        <dbReference type="Proteomes" id="UP000245956"/>
    </source>
</evidence>
<comment type="caution">
    <text evidence="2">The sequence shown here is derived from an EMBL/GenBank/DDBJ whole genome shotgun (WGS) entry which is preliminary data.</text>
</comment>
<dbReference type="EMBL" id="LCWV01000004">
    <property type="protein sequence ID" value="PWI73628.1"/>
    <property type="molecule type" value="Genomic_DNA"/>
</dbReference>
<accession>A0A2U3EGK4</accession>
<dbReference type="Proteomes" id="UP000245956">
    <property type="component" value="Unassembled WGS sequence"/>
</dbReference>
<feature type="region of interest" description="Disordered" evidence="1">
    <location>
        <begin position="108"/>
        <end position="134"/>
    </location>
</feature>